<evidence type="ECO:0000313" key="2">
    <source>
        <dbReference type="Proteomes" id="UP000192220"/>
    </source>
</evidence>
<dbReference type="GeneID" id="106530545"/>
<feature type="compositionally biased region" description="Acidic residues" evidence="1">
    <location>
        <begin position="149"/>
        <end position="158"/>
    </location>
</feature>
<proteinExistence type="predicted"/>
<organism evidence="2 3">
    <name type="scientific">Austrofundulus limnaeus</name>
    <name type="common">Annual killifish</name>
    <dbReference type="NCBI Taxonomy" id="52670"/>
    <lineage>
        <taxon>Eukaryota</taxon>
        <taxon>Metazoa</taxon>
        <taxon>Chordata</taxon>
        <taxon>Craniata</taxon>
        <taxon>Vertebrata</taxon>
        <taxon>Euteleostomi</taxon>
        <taxon>Actinopterygii</taxon>
        <taxon>Neopterygii</taxon>
        <taxon>Teleostei</taxon>
        <taxon>Neoteleostei</taxon>
        <taxon>Acanthomorphata</taxon>
        <taxon>Ovalentaria</taxon>
        <taxon>Atherinomorphae</taxon>
        <taxon>Cyprinodontiformes</taxon>
        <taxon>Rivulidae</taxon>
        <taxon>Austrofundulus</taxon>
    </lineage>
</organism>
<feature type="region of interest" description="Disordered" evidence="1">
    <location>
        <begin position="297"/>
        <end position="319"/>
    </location>
</feature>
<feature type="region of interest" description="Disordered" evidence="1">
    <location>
        <begin position="126"/>
        <end position="178"/>
    </location>
</feature>
<evidence type="ECO:0000313" key="3">
    <source>
        <dbReference type="RefSeq" id="XP_013881636.1"/>
    </source>
</evidence>
<feature type="region of interest" description="Disordered" evidence="1">
    <location>
        <begin position="240"/>
        <end position="273"/>
    </location>
</feature>
<name>A0A2I4CNR4_AUSLI</name>
<dbReference type="KEGG" id="alim:106530545"/>
<dbReference type="RefSeq" id="XP_013881636.1">
    <property type="nucleotide sequence ID" value="XM_014026182.1"/>
</dbReference>
<feature type="compositionally biased region" description="Basic and acidic residues" evidence="1">
    <location>
        <begin position="240"/>
        <end position="249"/>
    </location>
</feature>
<accession>A0A2I4CNR4</accession>
<dbReference type="InParanoid" id="A0A2I4CNR4"/>
<dbReference type="OrthoDB" id="8443315at2759"/>
<dbReference type="AlphaFoldDB" id="A0A2I4CNR4"/>
<dbReference type="Proteomes" id="UP000192220">
    <property type="component" value="Unplaced"/>
</dbReference>
<keyword evidence="2" id="KW-1185">Reference proteome</keyword>
<gene>
    <name evidence="3" type="primary">LOC106530545</name>
</gene>
<sequence length="382" mass="42703">MNRRALRVTLRDSRLPQKRDSVKTTLPLRRREKVKRHVFKKHKCPPLLEEPEGDNEISVKPVGQVRVSAVPVHCRSALRLSSPAIAEKTRSQTTPSVTPADKKLGHQTLSQTACLTNEVTPVLKAFEDDDTPDSVKSCSMEPDSTLNSEESDNEDDDDRCSSSSTTLSSLPSPEIFRKESVETTNYSNKNELRSVNLTIKNSTLLESSQAENIHLHHPPDISIIIGDAAMNLAKKNGEISHQEIPENRSKIQTNSIESELINPSPKRKTPPKLTKKKLISCKKVWFKSPITEMFKSYHIPPSPSATQSTRESPGQMRHDPVASEMGEISSQSATLPVARSSAMFFDFGSDNERDAFFQGMRKRCANLRSFVVFPSRLDTQTL</sequence>
<protein>
    <submittedName>
        <fullName evidence="3">Uncharacterized protein LOC106530545 isoform X1</fullName>
    </submittedName>
</protein>
<reference evidence="3" key="1">
    <citation type="submission" date="2025-08" db="UniProtKB">
        <authorList>
            <consortium name="RefSeq"/>
        </authorList>
    </citation>
    <scope>IDENTIFICATION</scope>
</reference>
<evidence type="ECO:0000256" key="1">
    <source>
        <dbReference type="SAM" id="MobiDB-lite"/>
    </source>
</evidence>
<feature type="region of interest" description="Disordered" evidence="1">
    <location>
        <begin position="83"/>
        <end position="104"/>
    </location>
</feature>
<feature type="compositionally biased region" description="Low complexity" evidence="1">
    <location>
        <begin position="161"/>
        <end position="172"/>
    </location>
</feature>